<sequence length="252" mass="29319">MYIHIYGAGTTADRIQDCCHTRRLRERNAVKAATWYKIILPAAKEWSLVINFIRWGDRLQFNNHHPMFPTLFTTLWDTTCIRIQEPRNWAVARYTCNGHYDFPCYLVLLGITFTGMLVFYSGLHRSTAYDSHIFQDTGHLHPQHHFEMNIGDVHFRNCSNFATPPVKPTGGHHSPADLVFMQYLQLVRSRIETLNTVFKRHGMFKKGAIFRGHVVNLAVFVKITAHGTAVELRERQQLRGPRHTGFGWWAHF</sequence>
<comment type="cofactor">
    <cofactor evidence="1">
        <name>a divalent metal cation</name>
        <dbReference type="ChEBI" id="CHEBI:60240"/>
    </cofactor>
</comment>
<keyword evidence="2" id="KW-0479">Metal-binding</keyword>
<evidence type="ECO:0000256" key="2">
    <source>
        <dbReference type="ARBA" id="ARBA00022723"/>
    </source>
</evidence>
<gene>
    <name evidence="5" type="ORF">DSPE1174_LOCUS160</name>
</gene>
<keyword evidence="3" id="KW-1133">Transmembrane helix</keyword>
<keyword evidence="3" id="KW-0812">Transmembrane</keyword>
<evidence type="ECO:0000313" key="5">
    <source>
        <dbReference type="EMBL" id="CAD9368519.1"/>
    </source>
</evidence>
<dbReference type="Pfam" id="PF13359">
    <property type="entry name" value="DDE_Tnp_4"/>
    <property type="match status" value="1"/>
</dbReference>
<protein>
    <recommendedName>
        <fullName evidence="4">DDE Tnp4 domain-containing protein</fullName>
    </recommendedName>
</protein>
<dbReference type="InterPro" id="IPR027806">
    <property type="entry name" value="HARBI1_dom"/>
</dbReference>
<keyword evidence="3" id="KW-0472">Membrane</keyword>
<reference evidence="5" key="1">
    <citation type="submission" date="2021-01" db="EMBL/GenBank/DDBJ databases">
        <authorList>
            <person name="Corre E."/>
            <person name="Pelletier E."/>
            <person name="Niang G."/>
            <person name="Scheremetjew M."/>
            <person name="Finn R."/>
            <person name="Kale V."/>
            <person name="Holt S."/>
            <person name="Cochrane G."/>
            <person name="Meng A."/>
            <person name="Brown T."/>
            <person name="Cohen L."/>
        </authorList>
    </citation>
    <scope>NUCLEOTIDE SEQUENCE</scope>
    <source>
        <strain evidence="5">CCMP1381</strain>
    </source>
</reference>
<name>A0A7S2AHQ6_9STRA</name>
<accession>A0A7S2AHQ6</accession>
<proteinExistence type="predicted"/>
<feature type="domain" description="DDE Tnp4" evidence="4">
    <location>
        <begin position="77"/>
        <end position="205"/>
    </location>
</feature>
<evidence type="ECO:0000259" key="4">
    <source>
        <dbReference type="Pfam" id="PF13359"/>
    </source>
</evidence>
<evidence type="ECO:0000256" key="1">
    <source>
        <dbReference type="ARBA" id="ARBA00001968"/>
    </source>
</evidence>
<dbReference type="EMBL" id="HBGS01000318">
    <property type="protein sequence ID" value="CAD9368519.1"/>
    <property type="molecule type" value="Transcribed_RNA"/>
</dbReference>
<dbReference type="GO" id="GO:0046872">
    <property type="term" value="F:metal ion binding"/>
    <property type="evidence" value="ECO:0007669"/>
    <property type="project" value="UniProtKB-KW"/>
</dbReference>
<feature type="transmembrane region" description="Helical" evidence="3">
    <location>
        <begin position="105"/>
        <end position="123"/>
    </location>
</feature>
<dbReference type="AlphaFoldDB" id="A0A7S2AHQ6"/>
<organism evidence="5">
    <name type="scientific">Octactis speculum</name>
    <dbReference type="NCBI Taxonomy" id="3111310"/>
    <lineage>
        <taxon>Eukaryota</taxon>
        <taxon>Sar</taxon>
        <taxon>Stramenopiles</taxon>
        <taxon>Ochrophyta</taxon>
        <taxon>Dictyochophyceae</taxon>
        <taxon>Dictyochales</taxon>
        <taxon>Dictyochaceae</taxon>
        <taxon>Octactis</taxon>
    </lineage>
</organism>
<evidence type="ECO:0000256" key="3">
    <source>
        <dbReference type="SAM" id="Phobius"/>
    </source>
</evidence>